<protein>
    <submittedName>
        <fullName evidence="2">Uncharacterized protein</fullName>
    </submittedName>
</protein>
<evidence type="ECO:0000313" key="3">
    <source>
        <dbReference type="Proteomes" id="UP000766904"/>
    </source>
</evidence>
<proteinExistence type="predicted"/>
<feature type="transmembrane region" description="Helical" evidence="1">
    <location>
        <begin position="236"/>
        <end position="253"/>
    </location>
</feature>
<evidence type="ECO:0000256" key="1">
    <source>
        <dbReference type="SAM" id="Phobius"/>
    </source>
</evidence>
<keyword evidence="1" id="KW-0812">Transmembrane</keyword>
<feature type="transmembrane region" description="Helical" evidence="1">
    <location>
        <begin position="133"/>
        <end position="158"/>
    </location>
</feature>
<feature type="transmembrane region" description="Helical" evidence="1">
    <location>
        <begin position="463"/>
        <end position="483"/>
    </location>
</feature>
<keyword evidence="1" id="KW-0472">Membrane</keyword>
<feature type="transmembrane region" description="Helical" evidence="1">
    <location>
        <begin position="284"/>
        <end position="307"/>
    </location>
</feature>
<dbReference type="EMBL" id="PHNJ01000023">
    <property type="protein sequence ID" value="TYL36082.1"/>
    <property type="molecule type" value="Genomic_DNA"/>
</dbReference>
<dbReference type="Proteomes" id="UP000766904">
    <property type="component" value="Unassembled WGS sequence"/>
</dbReference>
<feature type="transmembrane region" description="Helical" evidence="1">
    <location>
        <begin position="489"/>
        <end position="509"/>
    </location>
</feature>
<dbReference type="RefSeq" id="WP_148860586.1">
    <property type="nucleotide sequence ID" value="NZ_PHNJ01000023.1"/>
</dbReference>
<evidence type="ECO:0000313" key="2">
    <source>
        <dbReference type="EMBL" id="TYL36082.1"/>
    </source>
</evidence>
<reference evidence="2" key="1">
    <citation type="submission" date="2017-11" db="EMBL/GenBank/DDBJ databases">
        <authorList>
            <person name="Kajale S.C."/>
            <person name="Sharma A."/>
        </authorList>
    </citation>
    <scope>NUCLEOTIDE SEQUENCE</scope>
    <source>
        <strain evidence="2">LS1_42</strain>
    </source>
</reference>
<dbReference type="OrthoDB" id="383674at2157"/>
<accession>A0A8J8TQ22</accession>
<name>A0A8J8TQ22_9EURY</name>
<keyword evidence="3" id="KW-1185">Reference proteome</keyword>
<dbReference type="AlphaFoldDB" id="A0A8J8TQ22"/>
<gene>
    <name evidence="2" type="ORF">CV102_24405</name>
</gene>
<feature type="transmembrane region" description="Helical" evidence="1">
    <location>
        <begin position="343"/>
        <end position="365"/>
    </location>
</feature>
<feature type="transmembrane region" description="Helical" evidence="1">
    <location>
        <begin position="207"/>
        <end position="230"/>
    </location>
</feature>
<sequence length="574" mass="61710">MTAVAEPIKEMRRLSRRAVAGLLASGSVLASRPMADLLAIASDLFDISVSLFFVYETLGGGNVLASIVLTFVLFGYLVYAYTPDLYSKQFGDIVEARSFRALTAVITLYFCLVFGRITGFVPDVGPFVYLPEMVGAVLAAVLVGFLISTIVFSGYILLIRGERVLSKSGEPFETYDAFFIQPLQENLEKIETLPNRRRNLVIAINESAAGGLYVVSAAFLGVALALVGLLSPIPEVIVVGAVLGSYFPLGGRLSGALPDRVDSDIEFRIADNVTDAFQNFKGCVLVLFCILGIGFSGIFLVGGISILSVAGRAFVELCTGIIGTPGAVDELALSELGVIAARLWFMIGIVTSLITYSLYSLLYWFRQLQRLPAYVTFWEAYWQSESSSPPTPSVTRPPGLFLPGNALLLGLGAVVWLAPDLDTWTLWVGWGVVWPVLIGIVLWSARADSCRSSQSLRGEGRDVLVALGLQVTSFGIVVVATGGSPGAEMWLGALLVLVGIAYFPEIFVYTQRQQGAATYLAWLYIVGLSAVVLFAIESVASVPLIVYFVVAGLLLMLLLVKIIESSHTSPSADE</sequence>
<feature type="transmembrane region" description="Helical" evidence="1">
    <location>
        <begin position="99"/>
        <end position="121"/>
    </location>
</feature>
<feature type="transmembrane region" description="Helical" evidence="1">
    <location>
        <begin position="542"/>
        <end position="560"/>
    </location>
</feature>
<feature type="transmembrane region" description="Helical" evidence="1">
    <location>
        <begin position="57"/>
        <end position="79"/>
    </location>
</feature>
<feature type="transmembrane region" description="Helical" evidence="1">
    <location>
        <begin position="424"/>
        <end position="443"/>
    </location>
</feature>
<comment type="caution">
    <text evidence="2">The sequence shown here is derived from an EMBL/GenBank/DDBJ whole genome shotgun (WGS) entry which is preliminary data.</text>
</comment>
<organism evidence="2 3">
    <name type="scientific">Natronococcus pandeyae</name>
    <dbReference type="NCBI Taxonomy" id="2055836"/>
    <lineage>
        <taxon>Archaea</taxon>
        <taxon>Methanobacteriati</taxon>
        <taxon>Methanobacteriota</taxon>
        <taxon>Stenosarchaea group</taxon>
        <taxon>Halobacteria</taxon>
        <taxon>Halobacteriales</taxon>
        <taxon>Natrialbaceae</taxon>
        <taxon>Natronococcus</taxon>
    </lineage>
</organism>
<keyword evidence="1" id="KW-1133">Transmembrane helix</keyword>
<feature type="transmembrane region" description="Helical" evidence="1">
    <location>
        <begin position="400"/>
        <end position="418"/>
    </location>
</feature>
<feature type="transmembrane region" description="Helical" evidence="1">
    <location>
        <begin position="516"/>
        <end position="536"/>
    </location>
</feature>